<feature type="signal peptide" evidence="1">
    <location>
        <begin position="1"/>
        <end position="21"/>
    </location>
</feature>
<proteinExistence type="predicted"/>
<protein>
    <submittedName>
        <fullName evidence="3">Por secretion system C-terminal sorting domain-containing protein</fullName>
    </submittedName>
</protein>
<dbReference type="STRING" id="490189.SAMN02927903_01009"/>
<dbReference type="AlphaFoldDB" id="A0A1G5EBV5"/>
<keyword evidence="4" id="KW-1185">Reference proteome</keyword>
<keyword evidence="1" id="KW-0732">Signal</keyword>
<evidence type="ECO:0000259" key="2">
    <source>
        <dbReference type="PROSITE" id="PS50835"/>
    </source>
</evidence>
<organism evidence="3 4">
    <name type="scientific">Flavobacterium caeni</name>
    <dbReference type="NCBI Taxonomy" id="490189"/>
    <lineage>
        <taxon>Bacteria</taxon>
        <taxon>Pseudomonadati</taxon>
        <taxon>Bacteroidota</taxon>
        <taxon>Flavobacteriia</taxon>
        <taxon>Flavobacteriales</taxon>
        <taxon>Flavobacteriaceae</taxon>
        <taxon>Flavobacterium</taxon>
    </lineage>
</organism>
<dbReference type="PROSITE" id="PS50835">
    <property type="entry name" value="IG_LIKE"/>
    <property type="match status" value="1"/>
</dbReference>
<gene>
    <name evidence="3" type="ORF">SAMN02927903_01009</name>
</gene>
<name>A0A1G5EBV5_9FLAO</name>
<dbReference type="Proteomes" id="UP000199354">
    <property type="component" value="Unassembled WGS sequence"/>
</dbReference>
<accession>A0A1G5EBV5</accession>
<feature type="domain" description="Ig-like" evidence="2">
    <location>
        <begin position="27"/>
        <end position="107"/>
    </location>
</feature>
<dbReference type="InterPro" id="IPR007110">
    <property type="entry name" value="Ig-like_dom"/>
</dbReference>
<reference evidence="3 4" key="1">
    <citation type="submission" date="2016-10" db="EMBL/GenBank/DDBJ databases">
        <authorList>
            <person name="de Groot N.N."/>
        </authorList>
    </citation>
    <scope>NUCLEOTIDE SEQUENCE [LARGE SCALE GENOMIC DNA]</scope>
    <source>
        <strain evidence="3 4">CGMCC 1.7031</strain>
    </source>
</reference>
<sequence length="651" mass="69873">MTALHIALAACCLVFAPQATAGRPENPTVFATNQNPTISSGGTTYFCAGSGLLLSSSIAETYQWYKNGVAISGAVGQSFYATENGYYKVAVTHGEGPDGVSDELHVKQGNVWTGAAGDDNWYTPGNWSCGVAPSANDHVEVVEMGDDFPIISSASTPEIYGLTLADDAQLRVESGSTLVVTDAIDVAVTAQLVLDDDASLVQTNDVANHGNIIAHKTTTPMRRHDYTYWSSPVAEQTLHALSPATLADKYYSFSPQIGNWVAHLNGAQVMAQGTGYIVRAPQTFSPTVPATYDTQFIGTPNNGTVLAPVFVGVSDMNLLGNPYPSALDMDAFLTEPGNAALLDGTIYLWTHNSAPALIPGDNTYNYSSDDYAAYNVLGGTQTASAGNNEKPTGKLASGQAFFIKALADGQAMFSNSMRIVGENDQFFRSSSSEKHRLWLNLTNNEGAFKQILLGYIDGATDGIDRNFDGIPLNSNTFINFYSLVDNQYLTIQGRGLPFDAQHVVPIGYASTVAGSFAIGLDSFDGLFETQDVFLYDHLLGTTHDLKSQQTYAFETAVGTFNDRFELRFFDDALQTESFGSVSTAANGTQFLLKASSPMASVVVSDLSGRVVYERRDIGLGEMVIDGVRQPQTVYFIKIKLANGKTVVKKII</sequence>
<evidence type="ECO:0000313" key="3">
    <source>
        <dbReference type="EMBL" id="SCY24469.1"/>
    </source>
</evidence>
<evidence type="ECO:0000256" key="1">
    <source>
        <dbReference type="SAM" id="SignalP"/>
    </source>
</evidence>
<feature type="chain" id="PRO_5011579677" evidence="1">
    <location>
        <begin position="22"/>
        <end position="651"/>
    </location>
</feature>
<evidence type="ECO:0000313" key="4">
    <source>
        <dbReference type="Proteomes" id="UP000199354"/>
    </source>
</evidence>
<dbReference type="EMBL" id="FMVF01000004">
    <property type="protein sequence ID" value="SCY24469.1"/>
    <property type="molecule type" value="Genomic_DNA"/>
</dbReference>